<sequence length="329" mass="35013">MSQPAAQCRGNVGGAGGMRTVECLRGRLQAERVASKAAKEEADQLATRLDELEKQLADEVKIRNKAERRLRRAIKRLESLKILDVQLSETSIGSLSSNSTGCSGQQPPEMEGGNGSLTSTVDSVPSAPVARGGEDKGWDGDSAKGSSAGSCTTQANSSSSSQDEGSWFSVVSEQSGSGLLCCKEADGTKNSGGSVNVGLDSQRESEQPAASSGSSKSEASYRGEEEDRLALVPVDNPHYTEVAGRPRTEDDMARASVTNDNEGREADRDKLAIVLADPQPQRDAPVMSSGGNQDVQSVLLALRQVKEQLRYTIQRRSEGFVAHRELYGH</sequence>
<evidence type="ECO:0000313" key="1">
    <source>
        <dbReference type="EnsemblPlants" id="AVESA.00010b.r2.4CG1323320.1.CDS"/>
    </source>
</evidence>
<accession>A0ACD5X0M6</accession>
<dbReference type="Proteomes" id="UP001732700">
    <property type="component" value="Chromosome 4C"/>
</dbReference>
<organism evidence="1 2">
    <name type="scientific">Avena sativa</name>
    <name type="common">Oat</name>
    <dbReference type="NCBI Taxonomy" id="4498"/>
    <lineage>
        <taxon>Eukaryota</taxon>
        <taxon>Viridiplantae</taxon>
        <taxon>Streptophyta</taxon>
        <taxon>Embryophyta</taxon>
        <taxon>Tracheophyta</taxon>
        <taxon>Spermatophyta</taxon>
        <taxon>Magnoliopsida</taxon>
        <taxon>Liliopsida</taxon>
        <taxon>Poales</taxon>
        <taxon>Poaceae</taxon>
        <taxon>BOP clade</taxon>
        <taxon>Pooideae</taxon>
        <taxon>Poodae</taxon>
        <taxon>Poeae</taxon>
        <taxon>Poeae Chloroplast Group 1 (Aveneae type)</taxon>
        <taxon>Aveninae</taxon>
        <taxon>Avena</taxon>
    </lineage>
</organism>
<evidence type="ECO:0000313" key="2">
    <source>
        <dbReference type="Proteomes" id="UP001732700"/>
    </source>
</evidence>
<proteinExistence type="predicted"/>
<keyword evidence="2" id="KW-1185">Reference proteome</keyword>
<name>A0ACD5X0M6_AVESA</name>
<reference evidence="1" key="2">
    <citation type="submission" date="2025-09" db="UniProtKB">
        <authorList>
            <consortium name="EnsemblPlants"/>
        </authorList>
    </citation>
    <scope>IDENTIFICATION</scope>
</reference>
<protein>
    <submittedName>
        <fullName evidence="1">Uncharacterized protein</fullName>
    </submittedName>
</protein>
<reference evidence="1" key="1">
    <citation type="submission" date="2021-05" db="EMBL/GenBank/DDBJ databases">
        <authorList>
            <person name="Scholz U."/>
            <person name="Mascher M."/>
            <person name="Fiebig A."/>
        </authorList>
    </citation>
    <scope>NUCLEOTIDE SEQUENCE [LARGE SCALE GENOMIC DNA]</scope>
</reference>
<dbReference type="EnsemblPlants" id="AVESA.00010b.r2.4CG1323320.1">
    <property type="protein sequence ID" value="AVESA.00010b.r2.4CG1323320.1.CDS"/>
    <property type="gene ID" value="AVESA.00010b.r2.4CG1323320"/>
</dbReference>